<dbReference type="Proteomes" id="UP000317046">
    <property type="component" value="Unassembled WGS sequence"/>
</dbReference>
<name>A0A4Y3KYJ4_9CELL</name>
<evidence type="ECO:0000313" key="2">
    <source>
        <dbReference type="Proteomes" id="UP000317046"/>
    </source>
</evidence>
<reference evidence="1" key="1">
    <citation type="submission" date="2019-06" db="EMBL/GenBank/DDBJ databases">
        <title>Whole genome shotgun sequence of Cellulomonas cellasea NBRC 3753.</title>
        <authorList>
            <person name="Hosoyama A."/>
            <person name="Uohara A."/>
            <person name="Ohji S."/>
            <person name="Ichikawa N."/>
        </authorList>
    </citation>
    <scope>NUCLEOTIDE SEQUENCE [LARGE SCALE GENOMIC DNA]</scope>
    <source>
        <strain evidence="1">NBRC 3753</strain>
    </source>
</reference>
<organism evidence="1 2">
    <name type="scientific">Cellulomonas cellasea</name>
    <dbReference type="NCBI Taxonomy" id="43670"/>
    <lineage>
        <taxon>Bacteria</taxon>
        <taxon>Bacillati</taxon>
        <taxon>Actinomycetota</taxon>
        <taxon>Actinomycetes</taxon>
        <taxon>Micrococcales</taxon>
        <taxon>Cellulomonadaceae</taxon>
        <taxon>Cellulomonas</taxon>
    </lineage>
</organism>
<sequence>MSDGSLPRWVTRVLGGFGKPEKHAPPRDQEVPTPLSRDRIEGYLRSRGYRYLVDDDGDLTGTWDGSRFWFLLLGEHDEILQVRGRWHRSLALEQRRSVALAVNDWNRERIWPKVYVREEDGLLALYSEVSADLEQGVTDIQLAQLLACGLGTGVQMFTAIEAVLPGEEAPPGIPDN</sequence>
<dbReference type="InterPro" id="IPR019660">
    <property type="entry name" value="Put_sensory_transdc_reg_YbjN"/>
</dbReference>
<comment type="caution">
    <text evidence="1">The sequence shown here is derived from an EMBL/GenBank/DDBJ whole genome shotgun (WGS) entry which is preliminary data.</text>
</comment>
<dbReference type="CDD" id="cd17511">
    <property type="entry name" value="YbjN_AmyR-like"/>
    <property type="match status" value="1"/>
</dbReference>
<gene>
    <name evidence="1" type="ORF">CCE01nite_22440</name>
</gene>
<accession>A0A4Y3KYJ4</accession>
<evidence type="ECO:0008006" key="3">
    <source>
        <dbReference type="Google" id="ProtNLM"/>
    </source>
</evidence>
<evidence type="ECO:0000313" key="1">
    <source>
        <dbReference type="EMBL" id="GEA88295.1"/>
    </source>
</evidence>
<dbReference type="EMBL" id="BJLR01000019">
    <property type="protein sequence ID" value="GEA88295.1"/>
    <property type="molecule type" value="Genomic_DNA"/>
</dbReference>
<protein>
    <recommendedName>
        <fullName evidence="3">YbjN domain-containing protein</fullName>
    </recommendedName>
</protein>
<proteinExistence type="predicted"/>
<dbReference type="Pfam" id="PF10722">
    <property type="entry name" value="YbjN"/>
    <property type="match status" value="1"/>
</dbReference>
<dbReference type="RefSeq" id="WP_141372359.1">
    <property type="nucleotide sequence ID" value="NZ_BJLR01000019.1"/>
</dbReference>
<keyword evidence="2" id="KW-1185">Reference proteome</keyword>
<dbReference type="AlphaFoldDB" id="A0A4Y3KYJ4"/>